<sequence>MVKTKTNIFNSAEKMLIVVDVKSGTLFDNILICDDPEYAKKFAEETWGKQKDVEKAAFEEVEKNKEAKEESEKSDIDQSDMLMLKKRKITMYDTLSYTICMNVNETS</sequence>
<reference evidence="1 2" key="1">
    <citation type="journal article" date="2022" name="Hortic Res">
        <title>A haplotype resolved chromosomal level avocado genome allows analysis of novel avocado genes.</title>
        <authorList>
            <person name="Nath O."/>
            <person name="Fletcher S.J."/>
            <person name="Hayward A."/>
            <person name="Shaw L.M."/>
            <person name="Masouleh A.K."/>
            <person name="Furtado A."/>
            <person name="Henry R.J."/>
            <person name="Mitter N."/>
        </authorList>
    </citation>
    <scope>NUCLEOTIDE SEQUENCE [LARGE SCALE GENOMIC DNA]</scope>
    <source>
        <strain evidence="2">cv. Hass</strain>
    </source>
</reference>
<dbReference type="EMBL" id="CM056818">
    <property type="protein sequence ID" value="KAJ8622302.1"/>
    <property type="molecule type" value="Genomic_DNA"/>
</dbReference>
<comment type="caution">
    <text evidence="1">The sequence shown here is derived from an EMBL/GenBank/DDBJ whole genome shotgun (WGS) entry which is preliminary data.</text>
</comment>
<proteinExistence type="predicted"/>
<evidence type="ECO:0000313" key="1">
    <source>
        <dbReference type="EMBL" id="KAJ8622302.1"/>
    </source>
</evidence>
<gene>
    <name evidence="1" type="ORF">MRB53_030831</name>
</gene>
<keyword evidence="2" id="KW-1185">Reference proteome</keyword>
<dbReference type="Proteomes" id="UP001234297">
    <property type="component" value="Chromosome 10"/>
</dbReference>
<protein>
    <submittedName>
        <fullName evidence="1">Uncharacterized protein</fullName>
    </submittedName>
</protein>
<organism evidence="1 2">
    <name type="scientific">Persea americana</name>
    <name type="common">Avocado</name>
    <dbReference type="NCBI Taxonomy" id="3435"/>
    <lineage>
        <taxon>Eukaryota</taxon>
        <taxon>Viridiplantae</taxon>
        <taxon>Streptophyta</taxon>
        <taxon>Embryophyta</taxon>
        <taxon>Tracheophyta</taxon>
        <taxon>Spermatophyta</taxon>
        <taxon>Magnoliopsida</taxon>
        <taxon>Magnoliidae</taxon>
        <taxon>Laurales</taxon>
        <taxon>Lauraceae</taxon>
        <taxon>Persea</taxon>
    </lineage>
</organism>
<accession>A0ACC2KMF3</accession>
<name>A0ACC2KMF3_PERAE</name>
<evidence type="ECO:0000313" key="2">
    <source>
        <dbReference type="Proteomes" id="UP001234297"/>
    </source>
</evidence>